<evidence type="ECO:0008006" key="3">
    <source>
        <dbReference type="Google" id="ProtNLM"/>
    </source>
</evidence>
<evidence type="ECO:0000313" key="2">
    <source>
        <dbReference type="Proteomes" id="UP000250796"/>
    </source>
</evidence>
<accession>A0A7Z7PPX8</accession>
<reference evidence="1 2" key="1">
    <citation type="submission" date="2017-01" db="EMBL/GenBank/DDBJ databases">
        <authorList>
            <person name="Erauso G."/>
        </authorList>
    </citation>
    <scope>NUCLEOTIDE SEQUENCE [LARGE SCALE GENOMIC DNA]</scope>
    <source>
        <strain evidence="1">MESINF1</strain>
    </source>
</reference>
<dbReference type="Proteomes" id="UP000250796">
    <property type="component" value="Chromosome MESINF"/>
</dbReference>
<dbReference type="PANTHER" id="PTHR43393">
    <property type="entry name" value="CYTOKININ RIBOSIDE 5'-MONOPHOSPHATE PHOSPHORIBOHYDROLASE"/>
    <property type="match status" value="1"/>
</dbReference>
<organism evidence="1 2">
    <name type="scientific">Mesotoga infera</name>
    <dbReference type="NCBI Taxonomy" id="1236046"/>
    <lineage>
        <taxon>Bacteria</taxon>
        <taxon>Thermotogati</taxon>
        <taxon>Thermotogota</taxon>
        <taxon>Thermotogae</taxon>
        <taxon>Kosmotogales</taxon>
        <taxon>Kosmotogaceae</taxon>
        <taxon>Mesotoga</taxon>
    </lineage>
</organism>
<dbReference type="AlphaFoldDB" id="A0A7Z7PPX8"/>
<dbReference type="InterPro" id="IPR005268">
    <property type="entry name" value="CHP00725"/>
</dbReference>
<name>A0A7Z7PPX8_9BACT</name>
<dbReference type="Pfam" id="PF18306">
    <property type="entry name" value="LDcluster4"/>
    <property type="match status" value="1"/>
</dbReference>
<dbReference type="KEGG" id="minf:MESINF_0401"/>
<dbReference type="Gene3D" id="3.40.50.450">
    <property type="match status" value="1"/>
</dbReference>
<keyword evidence="2" id="KW-1185">Reference proteome</keyword>
<dbReference type="InterPro" id="IPR052341">
    <property type="entry name" value="LOG_family_nucleotidases"/>
</dbReference>
<dbReference type="SUPFAM" id="SSF102405">
    <property type="entry name" value="MCP/YpsA-like"/>
    <property type="match status" value="1"/>
</dbReference>
<gene>
    <name evidence="1" type="ORF">MESINF_0401</name>
</gene>
<evidence type="ECO:0000313" key="1">
    <source>
        <dbReference type="EMBL" id="SSC11850.1"/>
    </source>
</evidence>
<proteinExistence type="predicted"/>
<dbReference type="InterPro" id="IPR041164">
    <property type="entry name" value="LDcluster4"/>
</dbReference>
<sequence>MLQVAVIGYSGPTDRSPVFELSQICHQVGKILAERGDVIITGGRDGVMELVSESASSHGGRVLGILPSNDEGNDYNQIKIRTGMDFALRSLIISKSADAVISIGGEAGTLLEILSSYSYGKPVILMKGTGGWTDRILPVMIEGRYLDNRRTVEIRQAQDMTQLLKCLEEAENGKV</sequence>
<protein>
    <recommendedName>
        <fullName evidence="3">TIGR00725 family protein</fullName>
    </recommendedName>
</protein>
<dbReference type="GO" id="GO:0005829">
    <property type="term" value="C:cytosol"/>
    <property type="evidence" value="ECO:0007669"/>
    <property type="project" value="TreeGrafter"/>
</dbReference>
<dbReference type="RefSeq" id="WP_169698286.1">
    <property type="nucleotide sequence ID" value="NZ_LS974202.1"/>
</dbReference>
<dbReference type="PANTHER" id="PTHR43393:SF3">
    <property type="entry name" value="LYSINE DECARBOXYLASE-LIKE PROTEIN"/>
    <property type="match status" value="1"/>
</dbReference>
<dbReference type="EMBL" id="LS974202">
    <property type="protein sequence ID" value="SSC11850.1"/>
    <property type="molecule type" value="Genomic_DNA"/>
</dbReference>
<dbReference type="NCBIfam" id="TIGR00725">
    <property type="entry name" value="TIGR00725 family protein"/>
    <property type="match status" value="1"/>
</dbReference>